<keyword evidence="1" id="KW-0812">Transmembrane</keyword>
<dbReference type="eggNOG" id="ENOG5032KRP">
    <property type="taxonomic scope" value="Bacteria"/>
</dbReference>
<dbReference type="PATRIC" id="fig|46429.4.peg.296"/>
<dbReference type="Proteomes" id="UP000028411">
    <property type="component" value="Unassembled WGS sequence"/>
</dbReference>
<reference evidence="2 3" key="1">
    <citation type="submission" date="2014-02" db="EMBL/GenBank/DDBJ databases">
        <title>Whole genome sequence of Sphingobium chlorophenolicum NBRC 16172.</title>
        <authorList>
            <person name="Gan H.M."/>
            <person name="Gan H.Y."/>
            <person name="Chew T.H."/>
            <person name="Savka M.A."/>
        </authorList>
    </citation>
    <scope>NUCLEOTIDE SEQUENCE [LARGE SCALE GENOMIC DNA]</scope>
    <source>
        <strain evidence="2 3">NBRC 16172</strain>
    </source>
</reference>
<evidence type="ECO:0000313" key="2">
    <source>
        <dbReference type="EMBL" id="KEQ55660.1"/>
    </source>
</evidence>
<sequence>MGMNGSFSGSPDPSSIRPLVGDMIRWLARQIDGGIDEIPPRPGKRPEDLLVRPGMAPRLPGETQEAYVERLHRSNEAVLLIMARAALAMEYTSGRDERIAALRFRQIVGLEAAAASIIVGLFLLVPEMPLFMRAAIIVLTPIALVRGGLWFLHRASRMANALARHAERWGR</sequence>
<keyword evidence="1" id="KW-1133">Transmembrane helix</keyword>
<organism evidence="2 3">
    <name type="scientific">Sphingobium chlorophenolicum</name>
    <dbReference type="NCBI Taxonomy" id="46429"/>
    <lineage>
        <taxon>Bacteria</taxon>
        <taxon>Pseudomonadati</taxon>
        <taxon>Pseudomonadota</taxon>
        <taxon>Alphaproteobacteria</taxon>
        <taxon>Sphingomonadales</taxon>
        <taxon>Sphingomonadaceae</taxon>
        <taxon>Sphingobium</taxon>
    </lineage>
</organism>
<dbReference type="AlphaFoldDB" id="A0A081RKD7"/>
<feature type="transmembrane region" description="Helical" evidence="1">
    <location>
        <begin position="131"/>
        <end position="152"/>
    </location>
</feature>
<evidence type="ECO:0008006" key="4">
    <source>
        <dbReference type="Google" id="ProtNLM"/>
    </source>
</evidence>
<feature type="transmembrane region" description="Helical" evidence="1">
    <location>
        <begin position="107"/>
        <end position="125"/>
    </location>
</feature>
<proteinExistence type="predicted"/>
<accession>A0A081RKD7</accession>
<dbReference type="EMBL" id="JFHR01000001">
    <property type="protein sequence ID" value="KEQ55660.1"/>
    <property type="molecule type" value="Genomic_DNA"/>
</dbReference>
<gene>
    <name evidence="2" type="ORF">BV95_00299</name>
</gene>
<keyword evidence="1" id="KW-0472">Membrane</keyword>
<protein>
    <recommendedName>
        <fullName evidence="4">DUF2335 domain-containing protein</fullName>
    </recommendedName>
</protein>
<evidence type="ECO:0000313" key="3">
    <source>
        <dbReference type="Proteomes" id="UP000028411"/>
    </source>
</evidence>
<comment type="caution">
    <text evidence="2">The sequence shown here is derived from an EMBL/GenBank/DDBJ whole genome shotgun (WGS) entry which is preliminary data.</text>
</comment>
<name>A0A081RKD7_SPHCR</name>
<evidence type="ECO:0000256" key="1">
    <source>
        <dbReference type="SAM" id="Phobius"/>
    </source>
</evidence>